<dbReference type="FunFam" id="3.40.50.1470:FF:000001">
    <property type="entry name" value="Peptidyl-tRNA hydrolase"/>
    <property type="match status" value="1"/>
</dbReference>
<dbReference type="InterPro" id="IPR036416">
    <property type="entry name" value="Pept_tRNA_hydro_sf"/>
</dbReference>
<evidence type="ECO:0000256" key="1">
    <source>
        <dbReference type="ARBA" id="ARBA00013260"/>
    </source>
</evidence>
<dbReference type="GO" id="GO:0004045">
    <property type="term" value="F:peptidyl-tRNA hydrolase activity"/>
    <property type="evidence" value="ECO:0007669"/>
    <property type="project" value="UniProtKB-UniRule"/>
</dbReference>
<feature type="binding site" evidence="7">
    <location>
        <position position="66"/>
    </location>
    <ligand>
        <name>tRNA</name>
        <dbReference type="ChEBI" id="CHEBI:17843"/>
    </ligand>
</feature>
<feature type="binding site" evidence="7">
    <location>
        <position position="64"/>
    </location>
    <ligand>
        <name>tRNA</name>
        <dbReference type="ChEBI" id="CHEBI:17843"/>
    </ligand>
</feature>
<proteinExistence type="inferred from homology"/>
<name>A0A7W6G9K6_9HYPH</name>
<feature type="region of interest" description="Disordered" evidence="10">
    <location>
        <begin position="187"/>
        <end position="258"/>
    </location>
</feature>
<dbReference type="PROSITE" id="PS01196">
    <property type="entry name" value="PEPT_TRNA_HYDROL_2"/>
    <property type="match status" value="1"/>
</dbReference>
<feature type="compositionally biased region" description="Basic and acidic residues" evidence="10">
    <location>
        <begin position="248"/>
        <end position="258"/>
    </location>
</feature>
<accession>A0A7W6G9K6</accession>
<keyword evidence="12" id="KW-1185">Reference proteome</keyword>
<dbReference type="CDD" id="cd00462">
    <property type="entry name" value="PTH"/>
    <property type="match status" value="1"/>
</dbReference>
<dbReference type="PANTHER" id="PTHR17224">
    <property type="entry name" value="PEPTIDYL-TRNA HYDROLASE"/>
    <property type="match status" value="1"/>
</dbReference>
<dbReference type="SUPFAM" id="SSF53178">
    <property type="entry name" value="Peptidyl-tRNA hydrolase-like"/>
    <property type="match status" value="1"/>
</dbReference>
<comment type="subunit">
    <text evidence="7">Monomer.</text>
</comment>
<organism evidence="11 12">
    <name type="scientific">Rhizobium metallidurans</name>
    <dbReference type="NCBI Taxonomy" id="1265931"/>
    <lineage>
        <taxon>Bacteria</taxon>
        <taxon>Pseudomonadati</taxon>
        <taxon>Pseudomonadota</taxon>
        <taxon>Alphaproteobacteria</taxon>
        <taxon>Hyphomicrobiales</taxon>
        <taxon>Rhizobiaceae</taxon>
        <taxon>Rhizobium/Agrobacterium group</taxon>
        <taxon>Rhizobium</taxon>
    </lineage>
</organism>
<feature type="binding site" evidence="7">
    <location>
        <position position="112"/>
    </location>
    <ligand>
        <name>tRNA</name>
        <dbReference type="ChEBI" id="CHEBI:17843"/>
    </ligand>
</feature>
<dbReference type="NCBIfam" id="TIGR00447">
    <property type="entry name" value="pth"/>
    <property type="match status" value="1"/>
</dbReference>
<feature type="binding site" evidence="7">
    <location>
        <position position="14"/>
    </location>
    <ligand>
        <name>tRNA</name>
        <dbReference type="ChEBI" id="CHEBI:17843"/>
    </ligand>
</feature>
<comment type="similarity">
    <text evidence="5 7 9">Belongs to the PTH family.</text>
</comment>
<dbReference type="Gene3D" id="3.40.50.1470">
    <property type="entry name" value="Peptidyl-tRNA hydrolase"/>
    <property type="match status" value="1"/>
</dbReference>
<feature type="site" description="Discriminates between blocked and unblocked aminoacyl-tRNA" evidence="7">
    <location>
        <position position="9"/>
    </location>
</feature>
<dbReference type="InterPro" id="IPR018171">
    <property type="entry name" value="Pept_tRNA_hydro_CS"/>
</dbReference>
<evidence type="ECO:0000313" key="12">
    <source>
        <dbReference type="Proteomes" id="UP000582090"/>
    </source>
</evidence>
<evidence type="ECO:0000313" key="11">
    <source>
        <dbReference type="EMBL" id="MBB3963638.1"/>
    </source>
</evidence>
<dbReference type="AlphaFoldDB" id="A0A7W6G9K6"/>
<feature type="site" description="Stabilizes the basic form of H active site to accept a proton" evidence="7">
    <location>
        <position position="91"/>
    </location>
</feature>
<feature type="active site" description="Proton acceptor" evidence="7">
    <location>
        <position position="19"/>
    </location>
</feature>
<evidence type="ECO:0000256" key="10">
    <source>
        <dbReference type="SAM" id="MobiDB-lite"/>
    </source>
</evidence>
<dbReference type="PANTHER" id="PTHR17224:SF1">
    <property type="entry name" value="PEPTIDYL-TRNA HYDROLASE"/>
    <property type="match status" value="1"/>
</dbReference>
<comment type="catalytic activity">
    <reaction evidence="7 8">
        <text>an N-acyl-L-alpha-aminoacyl-tRNA + H2O = an N-acyl-L-amino acid + a tRNA + H(+)</text>
        <dbReference type="Rhea" id="RHEA:54448"/>
        <dbReference type="Rhea" id="RHEA-COMP:10123"/>
        <dbReference type="Rhea" id="RHEA-COMP:13883"/>
        <dbReference type="ChEBI" id="CHEBI:15377"/>
        <dbReference type="ChEBI" id="CHEBI:15378"/>
        <dbReference type="ChEBI" id="CHEBI:59874"/>
        <dbReference type="ChEBI" id="CHEBI:78442"/>
        <dbReference type="ChEBI" id="CHEBI:138191"/>
        <dbReference type="EC" id="3.1.1.29"/>
    </reaction>
</comment>
<dbReference type="GO" id="GO:0006515">
    <property type="term" value="P:protein quality control for misfolded or incompletely synthesized proteins"/>
    <property type="evidence" value="ECO:0007669"/>
    <property type="project" value="UniProtKB-UniRule"/>
</dbReference>
<comment type="caution">
    <text evidence="11">The sequence shown here is derived from an EMBL/GenBank/DDBJ whole genome shotgun (WGS) entry which is preliminary data.</text>
</comment>
<dbReference type="GO" id="GO:0000049">
    <property type="term" value="F:tRNA binding"/>
    <property type="evidence" value="ECO:0007669"/>
    <property type="project" value="UniProtKB-UniRule"/>
</dbReference>
<dbReference type="InterPro" id="IPR001328">
    <property type="entry name" value="Pept_tRNA_hydro"/>
</dbReference>
<dbReference type="RefSeq" id="WP_183899326.1">
    <property type="nucleotide sequence ID" value="NZ_JACIDW010000002.1"/>
</dbReference>
<keyword evidence="2 7" id="KW-0820">tRNA-binding</keyword>
<protein>
    <recommendedName>
        <fullName evidence="6 7">Peptidyl-tRNA hydrolase</fullName>
        <shortName evidence="7">Pth</shortName>
        <ecNumber evidence="1 7">3.1.1.29</ecNumber>
    </recommendedName>
</protein>
<dbReference type="HAMAP" id="MF_00083">
    <property type="entry name" value="Pept_tRNA_hydro_bact"/>
    <property type="match status" value="1"/>
</dbReference>
<comment type="function">
    <text evidence="7">Hydrolyzes ribosome-free peptidyl-tRNAs (with 1 or more amino acids incorporated), which drop off the ribosome during protein synthesis, or as a result of ribosome stalling.</text>
</comment>
<evidence type="ECO:0000256" key="2">
    <source>
        <dbReference type="ARBA" id="ARBA00022555"/>
    </source>
</evidence>
<comment type="function">
    <text evidence="7">Catalyzes the release of premature peptidyl moieties from peptidyl-tRNA molecules trapped in stalled 50S ribosomal subunits, and thus maintains levels of free tRNAs and 50S ribosomes.</text>
</comment>
<evidence type="ECO:0000256" key="6">
    <source>
        <dbReference type="ARBA" id="ARBA00050038"/>
    </source>
</evidence>
<dbReference type="EC" id="3.1.1.29" evidence="1 7"/>
<keyword evidence="7" id="KW-0963">Cytoplasm</keyword>
<sequence>MLVIAGLGNPGRQYAGNRHNIGFMAVDAIHRRHSFSPWSKKFKAEISEGEIAGEKVLLIKPQTYMNLSGESVGEAMRFYKLQPSDIVAIYDELDLSPAKARIKVGGGHGGHNGVKSLDAHCGKDYRRLRLGIGHPGNKDLVHNYVLGDFAKVDQTWLEPMLDALADNLDMLVRREDSQLMNKLALAVGGKEDEDKPKPAKPSGANAASQQPAGQKSDGQKPAGKSHIHQARNSAQPKKLPTTGPMAEMLKKMFGKKED</sequence>
<evidence type="ECO:0000256" key="4">
    <source>
        <dbReference type="ARBA" id="ARBA00022884"/>
    </source>
</evidence>
<gene>
    <name evidence="7" type="primary">pth</name>
    <name evidence="11" type="ORF">GGQ67_001263</name>
</gene>
<dbReference type="GO" id="GO:0005737">
    <property type="term" value="C:cytoplasm"/>
    <property type="evidence" value="ECO:0007669"/>
    <property type="project" value="UniProtKB-SubCell"/>
</dbReference>
<keyword evidence="4 7" id="KW-0694">RNA-binding</keyword>
<evidence type="ECO:0000256" key="7">
    <source>
        <dbReference type="HAMAP-Rule" id="MF_00083"/>
    </source>
</evidence>
<comment type="subcellular location">
    <subcellularLocation>
        <location evidence="7">Cytoplasm</location>
    </subcellularLocation>
</comment>
<dbReference type="EMBL" id="JACIDW010000002">
    <property type="protein sequence ID" value="MBB3963638.1"/>
    <property type="molecule type" value="Genomic_DNA"/>
</dbReference>
<evidence type="ECO:0000256" key="3">
    <source>
        <dbReference type="ARBA" id="ARBA00022801"/>
    </source>
</evidence>
<dbReference type="PROSITE" id="PS01195">
    <property type="entry name" value="PEPT_TRNA_HYDROL_1"/>
    <property type="match status" value="1"/>
</dbReference>
<reference evidence="11 12" key="1">
    <citation type="submission" date="2020-08" db="EMBL/GenBank/DDBJ databases">
        <title>Genomic Encyclopedia of Type Strains, Phase IV (KMG-IV): sequencing the most valuable type-strain genomes for metagenomic binning, comparative biology and taxonomic classification.</title>
        <authorList>
            <person name="Goeker M."/>
        </authorList>
    </citation>
    <scope>NUCLEOTIDE SEQUENCE [LARGE SCALE GENOMIC DNA]</scope>
    <source>
        <strain evidence="11 12">DSM 26575</strain>
    </source>
</reference>
<dbReference type="Pfam" id="PF01195">
    <property type="entry name" value="Pept_tRNA_hydro"/>
    <property type="match status" value="1"/>
</dbReference>
<dbReference type="GO" id="GO:0072344">
    <property type="term" value="P:rescue of stalled ribosome"/>
    <property type="evidence" value="ECO:0007669"/>
    <property type="project" value="UniProtKB-UniRule"/>
</dbReference>
<keyword evidence="3 7" id="KW-0378">Hydrolase</keyword>
<dbReference type="Proteomes" id="UP000582090">
    <property type="component" value="Unassembled WGS sequence"/>
</dbReference>
<evidence type="ECO:0000256" key="5">
    <source>
        <dbReference type="ARBA" id="ARBA00038063"/>
    </source>
</evidence>
<evidence type="ECO:0000256" key="8">
    <source>
        <dbReference type="RuleBase" id="RU000673"/>
    </source>
</evidence>
<evidence type="ECO:0000256" key="9">
    <source>
        <dbReference type="RuleBase" id="RU004320"/>
    </source>
</evidence>